<keyword evidence="5 9" id="KW-0812">Transmembrane</keyword>
<comment type="subcellular location">
    <subcellularLocation>
        <location evidence="2">Membrane</location>
        <topology evidence="2">Multi-pass membrane protein</topology>
    </subcellularLocation>
</comment>
<accession>A0ABW9KKJ2</accession>
<dbReference type="RefSeq" id="WP_263413000.1">
    <property type="nucleotide sequence ID" value="NZ_BAABBH010000001.1"/>
</dbReference>
<keyword evidence="7 9" id="KW-1133">Transmembrane helix</keyword>
<sequence length="233" mass="26335">MKRLFYLCAGLAVALLAFSTYRAWYVAPTEATMGPVQRIFYWHVPLFIVGEVTPYVNMLASLGYLYFRSRNTRLALQADALAVAAAEVTTVFVGLGLVAGILWGRPAWGIWWAWDARTTSTLLLWLLYVSYLLARRFSSDESSKTLGAVLSIFAGVNVPIVFMSIRWWRTQHPAPVLTGDGYLDPSMKAVLGWNILAFFVWGTVLVWARYAILRVEQQTAEHRLHTLLEREAV</sequence>
<dbReference type="EMBL" id="JBJYXY010000001">
    <property type="protein sequence ID" value="MFN2975476.1"/>
    <property type="molecule type" value="Genomic_DNA"/>
</dbReference>
<keyword evidence="12" id="KW-1185">Reference proteome</keyword>
<protein>
    <recommendedName>
        <fullName evidence="4">Heme exporter protein C</fullName>
    </recommendedName>
</protein>
<evidence type="ECO:0000256" key="4">
    <source>
        <dbReference type="ARBA" id="ARBA00016463"/>
    </source>
</evidence>
<gene>
    <name evidence="11" type="primary">ccsA</name>
    <name evidence="11" type="ORF">ACK2TP_06855</name>
</gene>
<proteinExistence type="inferred from homology"/>
<dbReference type="PANTHER" id="PTHR30071">
    <property type="entry name" value="HEME EXPORTER PROTEIN C"/>
    <property type="match status" value="1"/>
</dbReference>
<evidence type="ECO:0000256" key="9">
    <source>
        <dbReference type="SAM" id="Phobius"/>
    </source>
</evidence>
<keyword evidence="8 9" id="KW-0472">Membrane</keyword>
<reference evidence="11 12" key="1">
    <citation type="submission" date="2024-12" db="EMBL/GenBank/DDBJ databases">
        <authorList>
            <person name="Lee Y."/>
        </authorList>
    </citation>
    <scope>NUCLEOTIDE SEQUENCE [LARGE SCALE GENOMIC DNA]</scope>
    <source>
        <strain evidence="11 12">03SUJ4</strain>
    </source>
</reference>
<evidence type="ECO:0000256" key="3">
    <source>
        <dbReference type="ARBA" id="ARBA00005840"/>
    </source>
</evidence>
<dbReference type="Pfam" id="PF01578">
    <property type="entry name" value="Cytochrom_C_asm"/>
    <property type="match status" value="1"/>
</dbReference>
<dbReference type="InterPro" id="IPR003557">
    <property type="entry name" value="Cyt_c_biogenesis_CcmC"/>
</dbReference>
<evidence type="ECO:0000256" key="6">
    <source>
        <dbReference type="ARBA" id="ARBA00022748"/>
    </source>
</evidence>
<feature type="transmembrane region" description="Helical" evidence="9">
    <location>
        <begin position="189"/>
        <end position="208"/>
    </location>
</feature>
<evidence type="ECO:0000313" key="11">
    <source>
        <dbReference type="EMBL" id="MFN2975476.1"/>
    </source>
</evidence>
<feature type="domain" description="Cytochrome c assembly protein" evidence="10">
    <location>
        <begin position="12"/>
        <end position="169"/>
    </location>
</feature>
<dbReference type="PANTHER" id="PTHR30071:SF1">
    <property type="entry name" value="CYTOCHROME B_B6 PROTEIN-RELATED"/>
    <property type="match status" value="1"/>
</dbReference>
<name>A0ABW9KKJ2_9BACT</name>
<dbReference type="InterPro" id="IPR045062">
    <property type="entry name" value="Cyt_c_biogenesis_CcsA/CcmC"/>
</dbReference>
<evidence type="ECO:0000256" key="7">
    <source>
        <dbReference type="ARBA" id="ARBA00022989"/>
    </source>
</evidence>
<organism evidence="11 12">
    <name type="scientific">Terriglobus aquaticus</name>
    <dbReference type="NCBI Taxonomy" id="940139"/>
    <lineage>
        <taxon>Bacteria</taxon>
        <taxon>Pseudomonadati</taxon>
        <taxon>Acidobacteriota</taxon>
        <taxon>Terriglobia</taxon>
        <taxon>Terriglobales</taxon>
        <taxon>Acidobacteriaceae</taxon>
        <taxon>Terriglobus</taxon>
    </lineage>
</organism>
<feature type="transmembrane region" description="Helical" evidence="9">
    <location>
        <begin position="116"/>
        <end position="134"/>
    </location>
</feature>
<dbReference type="InterPro" id="IPR002541">
    <property type="entry name" value="Cyt_c_assembly"/>
</dbReference>
<comment type="similarity">
    <text evidence="3">Belongs to the CcmC/CycZ/HelC family.</text>
</comment>
<feature type="transmembrane region" description="Helical" evidence="9">
    <location>
        <begin position="46"/>
        <end position="67"/>
    </location>
</feature>
<evidence type="ECO:0000256" key="8">
    <source>
        <dbReference type="ARBA" id="ARBA00023136"/>
    </source>
</evidence>
<dbReference type="Proteomes" id="UP001634747">
    <property type="component" value="Unassembled WGS sequence"/>
</dbReference>
<evidence type="ECO:0000256" key="1">
    <source>
        <dbReference type="ARBA" id="ARBA00002442"/>
    </source>
</evidence>
<feature type="transmembrane region" description="Helical" evidence="9">
    <location>
        <begin position="79"/>
        <end position="104"/>
    </location>
</feature>
<evidence type="ECO:0000313" key="12">
    <source>
        <dbReference type="Proteomes" id="UP001634747"/>
    </source>
</evidence>
<comment type="function">
    <text evidence="1">Required for the export of heme to the periplasm for the biogenesis of c-type cytochromes.</text>
</comment>
<evidence type="ECO:0000256" key="5">
    <source>
        <dbReference type="ARBA" id="ARBA00022692"/>
    </source>
</evidence>
<keyword evidence="6" id="KW-0201">Cytochrome c-type biogenesis</keyword>
<feature type="transmembrane region" description="Helical" evidence="9">
    <location>
        <begin position="146"/>
        <end position="169"/>
    </location>
</feature>
<dbReference type="PRINTS" id="PR01386">
    <property type="entry name" value="CCMCBIOGNSIS"/>
</dbReference>
<evidence type="ECO:0000256" key="2">
    <source>
        <dbReference type="ARBA" id="ARBA00004141"/>
    </source>
</evidence>
<comment type="caution">
    <text evidence="11">The sequence shown here is derived from an EMBL/GenBank/DDBJ whole genome shotgun (WGS) entry which is preliminary data.</text>
</comment>
<evidence type="ECO:0000259" key="10">
    <source>
        <dbReference type="Pfam" id="PF01578"/>
    </source>
</evidence>